<dbReference type="FunFam" id="1.20.1110.10:FF:000095">
    <property type="entry name" value="Sodium/potassium-transporting ATPase subunit alpha-1"/>
    <property type="match status" value="1"/>
</dbReference>
<dbReference type="SMR" id="B4J8P0"/>
<dbReference type="Gene3D" id="2.70.150.10">
    <property type="entry name" value="Calcium-transporting ATPase, cytoplasmic transduction domain A"/>
    <property type="match status" value="1"/>
</dbReference>
<evidence type="ECO:0000256" key="8">
    <source>
        <dbReference type="SAM" id="Phobius"/>
    </source>
</evidence>
<dbReference type="Gene3D" id="3.40.50.1000">
    <property type="entry name" value="HAD superfamily/HAD-like"/>
    <property type="match status" value="1"/>
</dbReference>
<dbReference type="EMBL" id="CH916367">
    <property type="protein sequence ID" value="EDW01307.1"/>
    <property type="molecule type" value="Genomic_DNA"/>
</dbReference>
<organism evidence="12">
    <name type="scientific">Drosophila grimshawi</name>
    <name type="common">Hawaiian fruit fly</name>
    <name type="synonym">Idiomyia grimshawi</name>
    <dbReference type="NCBI Taxonomy" id="7222"/>
    <lineage>
        <taxon>Eukaryota</taxon>
        <taxon>Metazoa</taxon>
        <taxon>Ecdysozoa</taxon>
        <taxon>Arthropoda</taxon>
        <taxon>Hexapoda</taxon>
        <taxon>Insecta</taxon>
        <taxon>Pterygota</taxon>
        <taxon>Neoptera</taxon>
        <taxon>Endopterygota</taxon>
        <taxon>Diptera</taxon>
        <taxon>Brachycera</taxon>
        <taxon>Muscomorpha</taxon>
        <taxon>Ephydroidea</taxon>
        <taxon>Drosophilidae</taxon>
        <taxon>Drosophila</taxon>
        <taxon>Hawaiian Drosophila</taxon>
    </lineage>
</organism>
<evidence type="ECO:0000259" key="9">
    <source>
        <dbReference type="Pfam" id="PF00122"/>
    </source>
</evidence>
<reference evidence="11 12" key="1">
    <citation type="journal article" date="2007" name="Nature">
        <title>Evolution of genes and genomes on the Drosophila phylogeny.</title>
        <authorList>
            <consortium name="Drosophila 12 Genomes Consortium"/>
            <person name="Clark A.G."/>
            <person name="Eisen M.B."/>
            <person name="Smith D.R."/>
            <person name="Bergman C.M."/>
            <person name="Oliver B."/>
            <person name="Markow T.A."/>
            <person name="Kaufman T.C."/>
            <person name="Kellis M."/>
            <person name="Gelbart W."/>
            <person name="Iyer V.N."/>
            <person name="Pollard D.A."/>
            <person name="Sackton T.B."/>
            <person name="Larracuente A.M."/>
            <person name="Singh N.D."/>
            <person name="Abad J.P."/>
            <person name="Abt D.N."/>
            <person name="Adryan B."/>
            <person name="Aguade M."/>
            <person name="Akashi H."/>
            <person name="Anderson W.W."/>
            <person name="Aquadro C.F."/>
            <person name="Ardell D.H."/>
            <person name="Arguello R."/>
            <person name="Artieri C.G."/>
            <person name="Barbash D.A."/>
            <person name="Barker D."/>
            <person name="Barsanti P."/>
            <person name="Batterham P."/>
            <person name="Batzoglou S."/>
            <person name="Begun D."/>
            <person name="Bhutkar A."/>
            <person name="Blanco E."/>
            <person name="Bosak S.A."/>
            <person name="Bradley R.K."/>
            <person name="Brand A.D."/>
            <person name="Brent M.R."/>
            <person name="Brooks A.N."/>
            <person name="Brown R.H."/>
            <person name="Butlin R.K."/>
            <person name="Caggese C."/>
            <person name="Calvi B.R."/>
            <person name="Bernardo de Carvalho A."/>
            <person name="Caspi A."/>
            <person name="Castrezana S."/>
            <person name="Celniker S.E."/>
            <person name="Chang J.L."/>
            <person name="Chapple C."/>
            <person name="Chatterji S."/>
            <person name="Chinwalla A."/>
            <person name="Civetta A."/>
            <person name="Clifton S.W."/>
            <person name="Comeron J.M."/>
            <person name="Costello J.C."/>
            <person name="Coyne J.A."/>
            <person name="Daub J."/>
            <person name="David R.G."/>
            <person name="Delcher A.L."/>
            <person name="Delehaunty K."/>
            <person name="Do C.B."/>
            <person name="Ebling H."/>
            <person name="Edwards K."/>
            <person name="Eickbush T."/>
            <person name="Evans J.D."/>
            <person name="Filipski A."/>
            <person name="Findeiss S."/>
            <person name="Freyhult E."/>
            <person name="Fulton L."/>
            <person name="Fulton R."/>
            <person name="Garcia A.C."/>
            <person name="Gardiner A."/>
            <person name="Garfield D.A."/>
            <person name="Garvin B.E."/>
            <person name="Gibson G."/>
            <person name="Gilbert D."/>
            <person name="Gnerre S."/>
            <person name="Godfrey J."/>
            <person name="Good R."/>
            <person name="Gotea V."/>
            <person name="Gravely B."/>
            <person name="Greenberg A.J."/>
            <person name="Griffiths-Jones S."/>
            <person name="Gross S."/>
            <person name="Guigo R."/>
            <person name="Gustafson E.A."/>
            <person name="Haerty W."/>
            <person name="Hahn M.W."/>
            <person name="Halligan D.L."/>
            <person name="Halpern A.L."/>
            <person name="Halter G.M."/>
            <person name="Han M.V."/>
            <person name="Heger A."/>
            <person name="Hillier L."/>
            <person name="Hinrichs A.S."/>
            <person name="Holmes I."/>
            <person name="Hoskins R.A."/>
            <person name="Hubisz M.J."/>
            <person name="Hultmark D."/>
            <person name="Huntley M.A."/>
            <person name="Jaffe D.B."/>
            <person name="Jagadeeshan S."/>
            <person name="Jeck W.R."/>
            <person name="Johnson J."/>
            <person name="Jones C.D."/>
            <person name="Jordan W.C."/>
            <person name="Karpen G.H."/>
            <person name="Kataoka E."/>
            <person name="Keightley P.D."/>
            <person name="Kheradpour P."/>
            <person name="Kirkness E.F."/>
            <person name="Koerich L.B."/>
            <person name="Kristiansen K."/>
            <person name="Kudrna D."/>
            <person name="Kulathinal R.J."/>
            <person name="Kumar S."/>
            <person name="Kwok R."/>
            <person name="Lander E."/>
            <person name="Langley C.H."/>
            <person name="Lapoint R."/>
            <person name="Lazzaro B.P."/>
            <person name="Lee S.J."/>
            <person name="Levesque L."/>
            <person name="Li R."/>
            <person name="Lin C.F."/>
            <person name="Lin M.F."/>
            <person name="Lindblad-Toh K."/>
            <person name="Llopart A."/>
            <person name="Long M."/>
            <person name="Low L."/>
            <person name="Lozovsky E."/>
            <person name="Lu J."/>
            <person name="Luo M."/>
            <person name="Machado C.A."/>
            <person name="Makalowski W."/>
            <person name="Marzo M."/>
            <person name="Matsuda M."/>
            <person name="Matzkin L."/>
            <person name="McAllister B."/>
            <person name="McBride C.S."/>
            <person name="McKernan B."/>
            <person name="McKernan K."/>
            <person name="Mendez-Lago M."/>
            <person name="Minx P."/>
            <person name="Mollenhauer M.U."/>
            <person name="Montooth K."/>
            <person name="Mount S.M."/>
            <person name="Mu X."/>
            <person name="Myers E."/>
            <person name="Negre B."/>
            <person name="Newfeld S."/>
            <person name="Nielsen R."/>
            <person name="Noor M.A."/>
            <person name="O'Grady P."/>
            <person name="Pachter L."/>
            <person name="Papaceit M."/>
            <person name="Parisi M.J."/>
            <person name="Parisi M."/>
            <person name="Parts L."/>
            <person name="Pedersen J.S."/>
            <person name="Pesole G."/>
            <person name="Phillippy A.M."/>
            <person name="Ponting C.P."/>
            <person name="Pop M."/>
            <person name="Porcelli D."/>
            <person name="Powell J.R."/>
            <person name="Prohaska S."/>
            <person name="Pruitt K."/>
            <person name="Puig M."/>
            <person name="Quesneville H."/>
            <person name="Ram K.R."/>
            <person name="Rand D."/>
            <person name="Rasmussen M.D."/>
            <person name="Reed L.K."/>
            <person name="Reenan R."/>
            <person name="Reily A."/>
            <person name="Remington K.A."/>
            <person name="Rieger T.T."/>
            <person name="Ritchie M.G."/>
            <person name="Robin C."/>
            <person name="Rogers Y.H."/>
            <person name="Rohde C."/>
            <person name="Rozas J."/>
            <person name="Rubenfield M.J."/>
            <person name="Ruiz A."/>
            <person name="Russo S."/>
            <person name="Salzberg S.L."/>
            <person name="Sanchez-Gracia A."/>
            <person name="Saranga D.J."/>
            <person name="Sato H."/>
            <person name="Schaeffer S.W."/>
            <person name="Schatz M.C."/>
            <person name="Schlenke T."/>
            <person name="Schwartz R."/>
            <person name="Segarra C."/>
            <person name="Singh R.S."/>
            <person name="Sirot L."/>
            <person name="Sirota M."/>
            <person name="Sisneros N.B."/>
            <person name="Smith C.D."/>
            <person name="Smith T.F."/>
            <person name="Spieth J."/>
            <person name="Stage D.E."/>
            <person name="Stark A."/>
            <person name="Stephan W."/>
            <person name="Strausberg R.L."/>
            <person name="Strempel S."/>
            <person name="Sturgill D."/>
            <person name="Sutton G."/>
            <person name="Sutton G.G."/>
            <person name="Tao W."/>
            <person name="Teichmann S."/>
            <person name="Tobari Y.N."/>
            <person name="Tomimura Y."/>
            <person name="Tsolas J.M."/>
            <person name="Valente V.L."/>
            <person name="Venter E."/>
            <person name="Venter J.C."/>
            <person name="Vicario S."/>
            <person name="Vieira F.G."/>
            <person name="Vilella A.J."/>
            <person name="Villasante A."/>
            <person name="Walenz B."/>
            <person name="Wang J."/>
            <person name="Wasserman M."/>
            <person name="Watts T."/>
            <person name="Wilson D."/>
            <person name="Wilson R.K."/>
            <person name="Wing R.A."/>
            <person name="Wolfner M.F."/>
            <person name="Wong A."/>
            <person name="Wong G.K."/>
            <person name="Wu C.I."/>
            <person name="Wu G."/>
            <person name="Yamamoto D."/>
            <person name="Yang H.P."/>
            <person name="Yang S.P."/>
            <person name="Yorke J.A."/>
            <person name="Yoshida K."/>
            <person name="Zdobnov E."/>
            <person name="Zhang P."/>
            <person name="Zhang Y."/>
            <person name="Zimin A.V."/>
            <person name="Baldwin J."/>
            <person name="Abdouelleil A."/>
            <person name="Abdulkadir J."/>
            <person name="Abebe A."/>
            <person name="Abera B."/>
            <person name="Abreu J."/>
            <person name="Acer S.C."/>
            <person name="Aftuck L."/>
            <person name="Alexander A."/>
            <person name="An P."/>
            <person name="Anderson E."/>
            <person name="Anderson S."/>
            <person name="Arachi H."/>
            <person name="Azer M."/>
            <person name="Bachantsang P."/>
            <person name="Barry A."/>
            <person name="Bayul T."/>
            <person name="Berlin A."/>
            <person name="Bessette D."/>
            <person name="Bloom T."/>
            <person name="Blye J."/>
            <person name="Boguslavskiy L."/>
            <person name="Bonnet C."/>
            <person name="Boukhgalter B."/>
            <person name="Bourzgui I."/>
            <person name="Brown A."/>
            <person name="Cahill P."/>
            <person name="Channer S."/>
            <person name="Cheshatsang Y."/>
            <person name="Chuda L."/>
            <person name="Citroen M."/>
            <person name="Collymore A."/>
            <person name="Cooke P."/>
            <person name="Costello M."/>
            <person name="D'Aco K."/>
            <person name="Daza R."/>
            <person name="De Haan G."/>
            <person name="DeGray S."/>
            <person name="DeMaso C."/>
            <person name="Dhargay N."/>
            <person name="Dooley K."/>
            <person name="Dooley E."/>
            <person name="Doricent M."/>
            <person name="Dorje P."/>
            <person name="Dorjee K."/>
            <person name="Dupes A."/>
            <person name="Elong R."/>
            <person name="Falk J."/>
            <person name="Farina A."/>
            <person name="Faro S."/>
            <person name="Ferguson D."/>
            <person name="Fisher S."/>
            <person name="Foley C.D."/>
            <person name="Franke A."/>
            <person name="Friedrich D."/>
            <person name="Gadbois L."/>
            <person name="Gearin G."/>
            <person name="Gearin C.R."/>
            <person name="Giannoukos G."/>
            <person name="Goode T."/>
            <person name="Graham J."/>
            <person name="Grandbois E."/>
            <person name="Grewal S."/>
            <person name="Gyaltsen K."/>
            <person name="Hafez N."/>
            <person name="Hagos B."/>
            <person name="Hall J."/>
            <person name="Henson C."/>
            <person name="Hollinger A."/>
            <person name="Honan T."/>
            <person name="Huard M.D."/>
            <person name="Hughes L."/>
            <person name="Hurhula B."/>
            <person name="Husby M.E."/>
            <person name="Kamat A."/>
            <person name="Kanga B."/>
            <person name="Kashin S."/>
            <person name="Khazanovich D."/>
            <person name="Kisner P."/>
            <person name="Lance K."/>
            <person name="Lara M."/>
            <person name="Lee W."/>
            <person name="Lennon N."/>
            <person name="Letendre F."/>
            <person name="LeVine R."/>
            <person name="Lipovsky A."/>
            <person name="Liu X."/>
            <person name="Liu J."/>
            <person name="Liu S."/>
            <person name="Lokyitsang T."/>
            <person name="Lokyitsang Y."/>
            <person name="Lubonja R."/>
            <person name="Lui A."/>
            <person name="MacDonald P."/>
            <person name="Magnisalis V."/>
            <person name="Maru K."/>
            <person name="Matthews C."/>
            <person name="McCusker W."/>
            <person name="McDonough S."/>
            <person name="Mehta T."/>
            <person name="Meldrim J."/>
            <person name="Meneus L."/>
            <person name="Mihai O."/>
            <person name="Mihalev A."/>
            <person name="Mihova T."/>
            <person name="Mittelman R."/>
            <person name="Mlenga V."/>
            <person name="Montmayeur A."/>
            <person name="Mulrain L."/>
            <person name="Navidi A."/>
            <person name="Naylor J."/>
            <person name="Negash T."/>
            <person name="Nguyen T."/>
            <person name="Nguyen N."/>
            <person name="Nicol R."/>
            <person name="Norbu C."/>
            <person name="Norbu N."/>
            <person name="Novod N."/>
            <person name="O'Neill B."/>
            <person name="Osman S."/>
            <person name="Markiewicz E."/>
            <person name="Oyono O.L."/>
            <person name="Patti C."/>
            <person name="Phunkhang P."/>
            <person name="Pierre F."/>
            <person name="Priest M."/>
            <person name="Raghuraman S."/>
            <person name="Rege F."/>
            <person name="Reyes R."/>
            <person name="Rise C."/>
            <person name="Rogov P."/>
            <person name="Ross K."/>
            <person name="Ryan E."/>
            <person name="Settipalli S."/>
            <person name="Shea T."/>
            <person name="Sherpa N."/>
            <person name="Shi L."/>
            <person name="Shih D."/>
            <person name="Sparrow T."/>
            <person name="Spaulding J."/>
            <person name="Stalker J."/>
            <person name="Stange-Thomann N."/>
            <person name="Stavropoulos S."/>
            <person name="Stone C."/>
            <person name="Strader C."/>
            <person name="Tesfaye S."/>
            <person name="Thomson T."/>
            <person name="Thoulutsang Y."/>
            <person name="Thoulutsang D."/>
            <person name="Topham K."/>
            <person name="Topping I."/>
            <person name="Tsamla T."/>
            <person name="Vassiliev H."/>
            <person name="Vo A."/>
            <person name="Wangchuk T."/>
            <person name="Wangdi T."/>
            <person name="Weiand M."/>
            <person name="Wilkinson J."/>
            <person name="Wilson A."/>
            <person name="Yadav S."/>
            <person name="Young G."/>
            <person name="Yu Q."/>
            <person name="Zembek L."/>
            <person name="Zhong D."/>
            <person name="Zimmer A."/>
            <person name="Zwirko Z."/>
            <person name="Jaffe D.B."/>
            <person name="Alvarez P."/>
            <person name="Brockman W."/>
            <person name="Butler J."/>
            <person name="Chin C."/>
            <person name="Gnerre S."/>
            <person name="Grabherr M."/>
            <person name="Kleber M."/>
            <person name="Mauceli E."/>
            <person name="MacCallum I."/>
        </authorList>
    </citation>
    <scope>NUCLEOTIDE SEQUENCE [LARGE SCALE GENOMIC DNA]</scope>
    <source>
        <strain evidence="12">Tucson 15287-2541.00</strain>
    </source>
</reference>
<keyword evidence="7" id="KW-0739">Sodium transport</keyword>
<dbReference type="InterPro" id="IPR059000">
    <property type="entry name" value="ATPase_P-type_domA"/>
</dbReference>
<dbReference type="Pfam" id="PF00122">
    <property type="entry name" value="E1-E2_ATPase"/>
    <property type="match status" value="1"/>
</dbReference>
<keyword evidence="12" id="KW-1185">Reference proteome</keyword>
<feature type="transmembrane region" description="Helical" evidence="8">
    <location>
        <begin position="753"/>
        <end position="773"/>
    </location>
</feature>
<dbReference type="Gene3D" id="1.20.1110.10">
    <property type="entry name" value="Calcium-transporting ATPase, transmembrane domain"/>
    <property type="match status" value="1"/>
</dbReference>
<evidence type="ECO:0000313" key="11">
    <source>
        <dbReference type="EMBL" id="EDW01307.1"/>
    </source>
</evidence>
<dbReference type="PRINTS" id="PR00121">
    <property type="entry name" value="NAKATPASE"/>
</dbReference>
<dbReference type="InterPro" id="IPR050510">
    <property type="entry name" value="Cation_transp_ATPase_P-type"/>
</dbReference>
<accession>B4J8P0</accession>
<evidence type="ECO:0000256" key="7">
    <source>
        <dbReference type="ARBA" id="ARBA00023201"/>
    </source>
</evidence>
<dbReference type="InParanoid" id="B4J8P0"/>
<dbReference type="SUPFAM" id="SSF81660">
    <property type="entry name" value="Metal cation-transporting ATPase, ATP-binding domain N"/>
    <property type="match status" value="1"/>
</dbReference>
<proteinExistence type="predicted"/>
<feature type="domain" description="P-type ATPase A" evidence="9">
    <location>
        <begin position="3"/>
        <end position="109"/>
    </location>
</feature>
<dbReference type="PRINTS" id="PR00119">
    <property type="entry name" value="CATATPASE"/>
</dbReference>
<keyword evidence="4 8" id="KW-1133">Transmembrane helix</keyword>
<dbReference type="InterPro" id="IPR023298">
    <property type="entry name" value="ATPase_P-typ_TM_dom_sf"/>
</dbReference>
<evidence type="ECO:0000256" key="4">
    <source>
        <dbReference type="ARBA" id="ARBA00022989"/>
    </source>
</evidence>
<dbReference type="KEGG" id="dgr:6559706"/>
<keyword evidence="3 8" id="KW-0812">Transmembrane</keyword>
<dbReference type="InterPro" id="IPR036412">
    <property type="entry name" value="HAD-like_sf"/>
</dbReference>
<dbReference type="SUPFAM" id="SSF81665">
    <property type="entry name" value="Calcium ATPase, transmembrane domain M"/>
    <property type="match status" value="1"/>
</dbReference>
<dbReference type="HOGENOM" id="CLU_002360_4_3_1"/>
<dbReference type="InterPro" id="IPR006068">
    <property type="entry name" value="ATPase_P-typ_cation-transptr_C"/>
</dbReference>
<dbReference type="STRING" id="7222.B4J8P0"/>
<feature type="transmembrane region" description="Helical" evidence="8">
    <location>
        <begin position="640"/>
        <end position="662"/>
    </location>
</feature>
<evidence type="ECO:0000256" key="6">
    <source>
        <dbReference type="ARBA" id="ARBA00023136"/>
    </source>
</evidence>
<dbReference type="AlphaFoldDB" id="B4J8P0"/>
<dbReference type="Pfam" id="PF00689">
    <property type="entry name" value="Cation_ATPase_C"/>
    <property type="match status" value="1"/>
</dbReference>
<dbReference type="Proteomes" id="UP000001070">
    <property type="component" value="Unassembled WGS sequence"/>
</dbReference>
<comment type="subcellular location">
    <subcellularLocation>
        <location evidence="1">Cell membrane</location>
        <topology evidence="1">Multi-pass membrane protein</topology>
    </subcellularLocation>
</comment>
<keyword evidence="2" id="KW-1003">Cell membrane</keyword>
<feature type="domain" description="Cation-transporting P-type ATPase C-terminal" evidence="10">
    <location>
        <begin position="646"/>
        <end position="831"/>
    </location>
</feature>
<feature type="transmembrane region" description="Helical" evidence="8">
    <location>
        <begin position="794"/>
        <end position="813"/>
    </location>
</feature>
<feature type="transmembrane region" description="Helical" evidence="8">
    <location>
        <begin position="613"/>
        <end position="634"/>
    </location>
</feature>
<dbReference type="eggNOG" id="KOG0203">
    <property type="taxonomic scope" value="Eukaryota"/>
</dbReference>
<dbReference type="InterPro" id="IPR023299">
    <property type="entry name" value="ATPase_P-typ_cyto_dom_N"/>
</dbReference>
<name>B4J8P0_DROGR</name>
<dbReference type="GO" id="GO:0006814">
    <property type="term" value="P:sodium ion transport"/>
    <property type="evidence" value="ECO:0007669"/>
    <property type="project" value="UniProtKB-KW"/>
</dbReference>
<protein>
    <submittedName>
        <fullName evidence="11">GH20530</fullName>
    </submittedName>
</protein>
<dbReference type="PhylomeDB" id="B4J8P0"/>
<keyword evidence="7" id="KW-0813">Transport</keyword>
<dbReference type="SUPFAM" id="SSF81653">
    <property type="entry name" value="Calcium ATPase, transduction domain A"/>
    <property type="match status" value="1"/>
</dbReference>
<dbReference type="Pfam" id="PF13246">
    <property type="entry name" value="Cation_ATPase"/>
    <property type="match status" value="1"/>
</dbReference>
<sequence length="854" mass="96702">MPMYCTVLRDGRNQIIKAENVVLGDILQITYGERIAADVRFFESHDLEVNNVALTGHSVSVLIDPEFTHQNKWAGRNVGFACSHVTKGHGRGIVIACGDKSEVGVMASLNMETRSRSRSRKHIQQITYYTHIICILMFFILVCTISLEGLTLQMLIEFNVSLTITLSPIYLPILMYFGLWRTRATLLEKGCYVRNMEAASTLGLTTVLFSSLIGTMTMRSWRVSDIFVNGALESVQHRHQFSENEPFWQLIRASVLCNRAIFSPGQKGVPRMEQTLDGSDYDRALFLFGMRVFTDILDFRSQYETVASKAYDPLTHLQLSVHRTLNDEYLLIIRGFWSVVLSYSSTCFINNNEVELDAIERRIVSNVGLKLKLAGRHTYAFGSKILQPDEQMMALISEDFDCNNKRKYEQFMSAYCNSLCFLGLIATYDPPSHNVRQGVDRCRSAGIKLVLITRADLSFSRAIARAVGVIGQNSETVEDVAMRLGIPESQVNCSMITAAAIDMKNWHKKLHHQRWYARQLLLAHADLVFAAIGVQQRYMLVDLCQQMGAIVTAIGTSVHDSSAIRRANVGVSARAASQTSQSCADITLLDSNFVTLVDAIEESRLLFENMKKALVYTLSPSMASLLIHLSFILLMIPFRLFLIVSLILNFLVGLLPALSLFYEPPEENLMEHKPKIYEDFLFNRRIIIVAFIHVGLIEACAVFTSYFVYMAHNGFLPRTLIGLSVEWYDYSVNDLVDSYGQEWTSGARRLLEIKTLTVVVITFIIMQCINLILAKTGRANLFTHGFGNMRLNIAVIYMICFGFFLTVLDYPTYLRISPVDYYPVFCYILAIGITEYIFRISSSLCVEEFPWQLV</sequence>
<evidence type="ECO:0000256" key="5">
    <source>
        <dbReference type="ARBA" id="ARBA00023053"/>
    </source>
</evidence>
<evidence type="ECO:0000256" key="2">
    <source>
        <dbReference type="ARBA" id="ARBA00022475"/>
    </source>
</evidence>
<feature type="transmembrane region" description="Helical" evidence="8">
    <location>
        <begin position="819"/>
        <end position="838"/>
    </location>
</feature>
<feature type="transmembrane region" description="Helical" evidence="8">
    <location>
        <begin position="126"/>
        <end position="147"/>
    </location>
</feature>
<keyword evidence="5" id="KW-0915">Sodium</keyword>
<evidence type="ECO:0000313" key="12">
    <source>
        <dbReference type="Proteomes" id="UP000001070"/>
    </source>
</evidence>
<dbReference type="Gene3D" id="3.40.1110.10">
    <property type="entry name" value="Calcium-transporting ATPase, cytoplasmic domain N"/>
    <property type="match status" value="1"/>
</dbReference>
<dbReference type="GO" id="GO:0000166">
    <property type="term" value="F:nucleotide binding"/>
    <property type="evidence" value="ECO:0007669"/>
    <property type="project" value="InterPro"/>
</dbReference>
<evidence type="ECO:0000256" key="3">
    <source>
        <dbReference type="ARBA" id="ARBA00022692"/>
    </source>
</evidence>
<feature type="transmembrane region" description="Helical" evidence="8">
    <location>
        <begin position="682"/>
        <end position="709"/>
    </location>
</feature>
<dbReference type="SUPFAM" id="SSF56784">
    <property type="entry name" value="HAD-like"/>
    <property type="match status" value="1"/>
</dbReference>
<evidence type="ECO:0000259" key="10">
    <source>
        <dbReference type="Pfam" id="PF00689"/>
    </source>
</evidence>
<feature type="transmembrane region" description="Helical" evidence="8">
    <location>
        <begin position="159"/>
        <end position="179"/>
    </location>
</feature>
<dbReference type="PANTHER" id="PTHR43294:SF13">
    <property type="entry name" value="SODIUM_POTASSIUM-TRANSPORTING ATPASE SUBUNIT ALPHA"/>
    <property type="match status" value="1"/>
</dbReference>
<dbReference type="PANTHER" id="PTHR43294">
    <property type="entry name" value="SODIUM/POTASSIUM-TRANSPORTING ATPASE SUBUNIT ALPHA"/>
    <property type="match status" value="1"/>
</dbReference>
<dbReference type="InterPro" id="IPR023214">
    <property type="entry name" value="HAD_sf"/>
</dbReference>
<evidence type="ECO:0000256" key="1">
    <source>
        <dbReference type="ARBA" id="ARBA00004651"/>
    </source>
</evidence>
<dbReference type="OrthoDB" id="7883161at2759"/>
<keyword evidence="6 8" id="KW-0472">Membrane</keyword>
<dbReference type="InterPro" id="IPR008250">
    <property type="entry name" value="ATPase_P-typ_transduc_dom_A_sf"/>
</dbReference>
<gene>
    <name evidence="11" type="primary">Dgri\GH20530</name>
    <name evidence="11" type="ORF">Dgri_GH20530</name>
</gene>
<keyword evidence="7" id="KW-0406">Ion transport</keyword>
<dbReference type="OMA" id="RDHEKVA"/>
<dbReference type="GO" id="GO:0005886">
    <property type="term" value="C:plasma membrane"/>
    <property type="evidence" value="ECO:0007669"/>
    <property type="project" value="UniProtKB-SubCell"/>
</dbReference>